<sequence length="81" mass="9011">MFTKGGTIMTETLELIFHDVANKQCKFTINNVLQDVSEAVARDAMQKLLSLDILRPSNNVPTKIGSAQIVSKTTRNIFTDK</sequence>
<dbReference type="Pfam" id="PF11148">
    <property type="entry name" value="DUF2922"/>
    <property type="match status" value="1"/>
</dbReference>
<dbReference type="Proteomes" id="UP000235748">
    <property type="component" value="Unassembled WGS sequence"/>
</dbReference>
<evidence type="ECO:0000313" key="2">
    <source>
        <dbReference type="Proteomes" id="UP000235748"/>
    </source>
</evidence>
<proteinExistence type="predicted"/>
<dbReference type="InterPro" id="IPR021321">
    <property type="entry name" value="DUF2922"/>
</dbReference>
<reference evidence="1 2" key="1">
    <citation type="submission" date="2017-09" db="EMBL/GenBank/DDBJ databases">
        <title>Bacterial strain isolated from the female urinary microbiota.</title>
        <authorList>
            <person name="Thomas-White K."/>
            <person name="Kumar N."/>
            <person name="Forster S."/>
            <person name="Putonti C."/>
            <person name="Lawley T."/>
            <person name="Wolfe A.J."/>
        </authorList>
    </citation>
    <scope>NUCLEOTIDE SEQUENCE [LARGE SCALE GENOMIC DNA]</scope>
    <source>
        <strain evidence="1 2">UMB0834</strain>
    </source>
</reference>
<evidence type="ECO:0000313" key="1">
    <source>
        <dbReference type="EMBL" id="PMC20681.1"/>
    </source>
</evidence>
<protein>
    <submittedName>
        <fullName evidence="1">DUF2922 domain-containing protein</fullName>
    </submittedName>
</protein>
<name>A0A2K4DT31_9STAP</name>
<dbReference type="EMBL" id="PNGG01000001">
    <property type="protein sequence ID" value="PMC20681.1"/>
    <property type="molecule type" value="Genomic_DNA"/>
</dbReference>
<accession>A0A2K4DT31</accession>
<dbReference type="AlphaFoldDB" id="A0A2K4DT31"/>
<dbReference type="STRING" id="170573.GCA_001076995_00397"/>
<gene>
    <name evidence="1" type="ORF">CJ235_03105</name>
</gene>
<comment type="caution">
    <text evidence="1">The sequence shown here is derived from an EMBL/GenBank/DDBJ whole genome shotgun (WGS) entry which is preliminary data.</text>
</comment>
<organism evidence="1 2">
    <name type="scientific">Staphylococcus pettenkoferi</name>
    <dbReference type="NCBI Taxonomy" id="170573"/>
    <lineage>
        <taxon>Bacteria</taxon>
        <taxon>Bacillati</taxon>
        <taxon>Bacillota</taxon>
        <taxon>Bacilli</taxon>
        <taxon>Bacillales</taxon>
        <taxon>Staphylococcaceae</taxon>
        <taxon>Staphylococcus</taxon>
    </lineage>
</organism>